<dbReference type="EMBL" id="JBHSSJ010000018">
    <property type="protein sequence ID" value="MFC6275833.1"/>
    <property type="molecule type" value="Genomic_DNA"/>
</dbReference>
<dbReference type="Pfam" id="PF06458">
    <property type="entry name" value="MucBP"/>
    <property type="match status" value="1"/>
</dbReference>
<evidence type="ECO:0000313" key="5">
    <source>
        <dbReference type="EMBL" id="MFC6275833.1"/>
    </source>
</evidence>
<name>A0ABW1TPM9_9LACO</name>
<protein>
    <submittedName>
        <fullName evidence="5">DUF5776 domain-containing protein</fullName>
    </submittedName>
</protein>
<evidence type="ECO:0000256" key="1">
    <source>
        <dbReference type="ARBA" id="ARBA00022737"/>
    </source>
</evidence>
<dbReference type="InterPro" id="IPR044081">
    <property type="entry name" value="DUF5776"/>
</dbReference>
<feature type="domain" description="DUF5776" evidence="4">
    <location>
        <begin position="541"/>
        <end position="608"/>
    </location>
</feature>
<evidence type="ECO:0000259" key="4">
    <source>
        <dbReference type="Pfam" id="PF19087"/>
    </source>
</evidence>
<keyword evidence="6" id="KW-1185">Reference proteome</keyword>
<evidence type="ECO:0000259" key="3">
    <source>
        <dbReference type="Pfam" id="PF06458"/>
    </source>
</evidence>
<gene>
    <name evidence="5" type="ORF">ACFQET_10125</name>
</gene>
<feature type="domain" description="DUF5776" evidence="4">
    <location>
        <begin position="469"/>
        <end position="535"/>
    </location>
</feature>
<dbReference type="InterPro" id="IPR009459">
    <property type="entry name" value="MucBP_dom"/>
</dbReference>
<proteinExistence type="predicted"/>
<organism evidence="5 6">
    <name type="scientific">Levilactobacillus tangyuanensis</name>
    <dbReference type="NCBI Taxonomy" id="2486021"/>
    <lineage>
        <taxon>Bacteria</taxon>
        <taxon>Bacillati</taxon>
        <taxon>Bacillota</taxon>
        <taxon>Bacilli</taxon>
        <taxon>Lactobacillales</taxon>
        <taxon>Lactobacillaceae</taxon>
        <taxon>Levilactobacillus</taxon>
    </lineage>
</organism>
<reference evidence="6" key="1">
    <citation type="journal article" date="2019" name="Int. J. Syst. Evol. Microbiol.">
        <title>The Global Catalogue of Microorganisms (GCM) 10K type strain sequencing project: providing services to taxonomists for standard genome sequencing and annotation.</title>
        <authorList>
            <consortium name="The Broad Institute Genomics Platform"/>
            <consortium name="The Broad Institute Genome Sequencing Center for Infectious Disease"/>
            <person name="Wu L."/>
            <person name="Ma J."/>
        </authorList>
    </citation>
    <scope>NUCLEOTIDE SEQUENCE [LARGE SCALE GENOMIC DNA]</scope>
    <source>
        <strain evidence="6">CCM 8907</strain>
    </source>
</reference>
<feature type="domain" description="MucBP" evidence="3">
    <location>
        <begin position="310"/>
        <end position="372"/>
    </location>
</feature>
<feature type="signal peptide" evidence="2">
    <location>
        <begin position="1"/>
        <end position="29"/>
    </location>
</feature>
<dbReference type="Gene3D" id="3.10.20.320">
    <property type="entry name" value="Putative peptidoglycan bound protein (lpxtg motif)"/>
    <property type="match status" value="1"/>
</dbReference>
<evidence type="ECO:0000313" key="6">
    <source>
        <dbReference type="Proteomes" id="UP001596191"/>
    </source>
</evidence>
<keyword evidence="2" id="KW-0732">Signal</keyword>
<accession>A0ABW1TPM9</accession>
<feature type="chain" id="PRO_5046518124" evidence="2">
    <location>
        <begin position="30"/>
        <end position="612"/>
    </location>
</feature>
<dbReference type="Proteomes" id="UP001596191">
    <property type="component" value="Unassembled WGS sequence"/>
</dbReference>
<comment type="caution">
    <text evidence="5">The sequence shown here is derived from an EMBL/GenBank/DDBJ whole genome shotgun (WGS) entry which is preliminary data.</text>
</comment>
<evidence type="ECO:0000256" key="2">
    <source>
        <dbReference type="SAM" id="SignalP"/>
    </source>
</evidence>
<dbReference type="RefSeq" id="WP_125643116.1">
    <property type="nucleotide sequence ID" value="NZ_JBHSSJ010000018.1"/>
</dbReference>
<dbReference type="Pfam" id="PF19087">
    <property type="entry name" value="DUF5776"/>
    <property type="match status" value="2"/>
</dbReference>
<keyword evidence="1" id="KW-0677">Repeat</keyword>
<sequence length="612" mass="67408">MNHTVKRLTISGMTLLLLGGLVSPVVANADTTSSAVSTTQGKTAQSEQTYSIKAVEMPYTLMSGKDGDVKVYWFPKWPDTLTAAQVKEAGYLQSLADMYPSVAGAQDALDDYAQMMIDVSIKPGETFAEYEYRQMQESGELDAGETIEGYLQAQESNAYSQAWLISEIGKYLAGSISRDELKASYEKNLRSRMLLVQDGEDQVAQMDQIFTMNDDNFKATMTAFQQGIVSGGFLNDYPKDKLLEIDPDATAQKVRQRLNQPMSDYLTLQPDGSYRVDGAFLTGFKTFSSWFEAVVTPPDTEKPTPAVSQPVTVHYVDAKGKQLAADKTLTGKLGADYQATAATIDGYKLTKTPANAKGQFTSAKQTVTYVYEPDVKSGSAGATVAPKGTVIYATKKIGLYKQATFTKKARTQWYQKKSRINRPMFVVTGYATSKHGADRYKVKDVNHHSKTAGKTGYVTANAAYTAPVYYGAKHSQVTVINPKGINAYSKKSLKGKATHYKQGQVLKVKKIVSHNLTTRYVLSSGRYITANKQLVKAGKQKQVKSIRVQRGINRYGTGNLTKKNGHYRRGQVLKVSGWIYSNADNFGKGDTLRYKVKGGYVTANSRYVTVIR</sequence>